<organism evidence="7 8">
    <name type="scientific">Niallia circulans</name>
    <name type="common">Bacillus circulans</name>
    <dbReference type="NCBI Taxonomy" id="1397"/>
    <lineage>
        <taxon>Bacteria</taxon>
        <taxon>Bacillati</taxon>
        <taxon>Bacillota</taxon>
        <taxon>Bacilli</taxon>
        <taxon>Bacillales</taxon>
        <taxon>Bacillaceae</taxon>
        <taxon>Niallia</taxon>
    </lineage>
</organism>
<evidence type="ECO:0000259" key="6">
    <source>
        <dbReference type="Pfam" id="PF02837"/>
    </source>
</evidence>
<dbReference type="Proteomes" id="UP000036045">
    <property type="component" value="Unassembled WGS sequence"/>
</dbReference>
<dbReference type="SUPFAM" id="SSF49785">
    <property type="entry name" value="Galactose-binding domain-like"/>
    <property type="match status" value="1"/>
</dbReference>
<dbReference type="SUPFAM" id="SSF51445">
    <property type="entry name" value="(Trans)glycosidases"/>
    <property type="match status" value="1"/>
</dbReference>
<dbReference type="PANTHER" id="PTHR42732:SF3">
    <property type="entry name" value="HYDROLASE"/>
    <property type="match status" value="1"/>
</dbReference>
<evidence type="ECO:0000259" key="5">
    <source>
        <dbReference type="Pfam" id="PF02836"/>
    </source>
</evidence>
<evidence type="ECO:0000256" key="2">
    <source>
        <dbReference type="ARBA" id="ARBA00022801"/>
    </source>
</evidence>
<dbReference type="Pfam" id="PF02837">
    <property type="entry name" value="Glyco_hydro_2_N"/>
    <property type="match status" value="1"/>
</dbReference>
<feature type="domain" description="Glycoside hydrolase family 2 immunoglobulin-like beta-sandwich" evidence="4">
    <location>
        <begin position="176"/>
        <end position="281"/>
    </location>
</feature>
<gene>
    <name evidence="7" type="ORF">ABW02_00420</name>
</gene>
<dbReference type="Gene3D" id="2.60.40.10">
    <property type="entry name" value="Immunoglobulins"/>
    <property type="match status" value="1"/>
</dbReference>
<keyword evidence="8" id="KW-1185">Reference proteome</keyword>
<evidence type="ECO:0000313" key="8">
    <source>
        <dbReference type="Proteomes" id="UP000036045"/>
    </source>
</evidence>
<sequence length="580" mass="67297">MNVLHPNPQFRRAEWVSLDGKWKFAFDDKKVGDKERWYDSFPESQTINVPFTYETKASGINQQEHHETVWYERTIVIDDTKKHPIVHFEGVDYEAFIYVNGNLATIHQGGYHGFSVDVTDFVTTGENKLTVKVKDSKDCAQPRGKQRWHDENFGCWYVQTTGIWKSVWLEYVNESYLNHAKITPLFDAQQVAIEVETKGIPLTADGYKIVASIQFDDKVINELTANIIDNAASLTGSVLERLDPWTMKVWSPENPNLYDLTLKLYHHDELLDEIQSYFGMRKISIEGNRILLNNRELYQRLILDQGYWEESDLTPPSVAALEEDIDKILALGYNGVRKHQKVEDSRFLYLADKKGLLVWLEVGSTYGFSDKAVRNFTHEWLEIVKQNYNHPSVITWVPFNESWGIGDIHHDKQQQAFTESIYHLTKAYDRNRPVITNDGWEHTISDIITLHDYEEYGALLASRYKDSDKLMSNGIQFNKGFYAFAEGYPYKGQPILISEFGGIAFQTEEGWGYGNQVKDEEAFFKRFEDIHHAVQDLEYVCGYCYTQLTDVQQEVNGLLTIDRKPKVSVEKVRQVNTRRL</sequence>
<dbReference type="Gene3D" id="2.60.120.260">
    <property type="entry name" value="Galactose-binding domain-like"/>
    <property type="match status" value="1"/>
</dbReference>
<name>A0A0J1IQN9_NIACI</name>
<dbReference type="InterPro" id="IPR036156">
    <property type="entry name" value="Beta-gal/glucu_dom_sf"/>
</dbReference>
<dbReference type="Pfam" id="PF02836">
    <property type="entry name" value="Glyco_hydro_2_C"/>
    <property type="match status" value="1"/>
</dbReference>
<evidence type="ECO:0000259" key="4">
    <source>
        <dbReference type="Pfam" id="PF00703"/>
    </source>
</evidence>
<dbReference type="InterPro" id="IPR008979">
    <property type="entry name" value="Galactose-bd-like_sf"/>
</dbReference>
<dbReference type="Pfam" id="PF00703">
    <property type="entry name" value="Glyco_hydro_2"/>
    <property type="match status" value="1"/>
</dbReference>
<dbReference type="InterPro" id="IPR006103">
    <property type="entry name" value="Glyco_hydro_2_cat"/>
</dbReference>
<dbReference type="GO" id="GO:0004553">
    <property type="term" value="F:hydrolase activity, hydrolyzing O-glycosyl compounds"/>
    <property type="evidence" value="ECO:0007669"/>
    <property type="project" value="InterPro"/>
</dbReference>
<comment type="caution">
    <text evidence="7">The sequence shown here is derived from an EMBL/GenBank/DDBJ whole genome shotgun (WGS) entry which is preliminary data.</text>
</comment>
<protein>
    <submittedName>
        <fullName evidence="7">Glycoside hydrolase family 2</fullName>
    </submittedName>
</protein>
<dbReference type="PATRIC" id="fig|1397.4.peg.89"/>
<dbReference type="InterPro" id="IPR051913">
    <property type="entry name" value="GH2_Domain-Containing"/>
</dbReference>
<proteinExistence type="inferred from homology"/>
<feature type="domain" description="Glycoside hydrolase family 2 catalytic" evidence="5">
    <location>
        <begin position="285"/>
        <end position="576"/>
    </location>
</feature>
<evidence type="ECO:0000313" key="7">
    <source>
        <dbReference type="EMBL" id="KLV28248.1"/>
    </source>
</evidence>
<dbReference type="InterPro" id="IPR006102">
    <property type="entry name" value="Ig-like_GH2"/>
</dbReference>
<dbReference type="Gene3D" id="3.20.20.80">
    <property type="entry name" value="Glycosidases"/>
    <property type="match status" value="1"/>
</dbReference>
<dbReference type="EMBL" id="LDPH01000001">
    <property type="protein sequence ID" value="KLV28248.1"/>
    <property type="molecule type" value="Genomic_DNA"/>
</dbReference>
<feature type="domain" description="Glycosyl hydrolases family 2 sugar binding" evidence="6">
    <location>
        <begin position="17"/>
        <end position="140"/>
    </location>
</feature>
<dbReference type="InterPro" id="IPR013783">
    <property type="entry name" value="Ig-like_fold"/>
</dbReference>
<dbReference type="InterPro" id="IPR017853">
    <property type="entry name" value="GH"/>
</dbReference>
<dbReference type="GO" id="GO:0005975">
    <property type="term" value="P:carbohydrate metabolic process"/>
    <property type="evidence" value="ECO:0007669"/>
    <property type="project" value="InterPro"/>
</dbReference>
<keyword evidence="2 7" id="KW-0378">Hydrolase</keyword>
<reference evidence="7 8" key="1">
    <citation type="submission" date="2015-05" db="EMBL/GenBank/DDBJ databases">
        <title>Whole genome sequence and identification of bacterial endophytes from Costus igneus.</title>
        <authorList>
            <person name="Lee Y.P."/>
            <person name="Gan H.M."/>
            <person name="Eng W."/>
            <person name="Wheatley M.S."/>
            <person name="Caraballo A."/>
            <person name="Polter S."/>
            <person name="Savka M.A."/>
            <person name="Hudson A.O."/>
        </authorList>
    </citation>
    <scope>NUCLEOTIDE SEQUENCE [LARGE SCALE GENOMIC DNA]</scope>
    <source>
        <strain evidence="7 8">RIT379</strain>
    </source>
</reference>
<evidence type="ECO:0000256" key="1">
    <source>
        <dbReference type="ARBA" id="ARBA00007401"/>
    </source>
</evidence>
<dbReference type="OrthoDB" id="9762066at2"/>
<dbReference type="PANTHER" id="PTHR42732">
    <property type="entry name" value="BETA-GALACTOSIDASE"/>
    <property type="match status" value="1"/>
</dbReference>
<dbReference type="SUPFAM" id="SSF49303">
    <property type="entry name" value="beta-Galactosidase/glucuronidase domain"/>
    <property type="match status" value="1"/>
</dbReference>
<evidence type="ECO:0000256" key="3">
    <source>
        <dbReference type="ARBA" id="ARBA00023295"/>
    </source>
</evidence>
<dbReference type="InterPro" id="IPR006104">
    <property type="entry name" value="Glyco_hydro_2_N"/>
</dbReference>
<comment type="similarity">
    <text evidence="1">Belongs to the glycosyl hydrolase 2 family.</text>
</comment>
<dbReference type="RefSeq" id="WP_047939951.1">
    <property type="nucleotide sequence ID" value="NZ_JARTLH010000030.1"/>
</dbReference>
<keyword evidence="3" id="KW-0326">Glycosidase</keyword>
<dbReference type="AlphaFoldDB" id="A0A0J1IQN9"/>
<accession>A0A0J1IQN9</accession>